<keyword evidence="10" id="KW-1185">Reference proteome</keyword>
<evidence type="ECO:0000256" key="3">
    <source>
        <dbReference type="ARBA" id="ARBA00022989"/>
    </source>
</evidence>
<name>A0ABQ9FUN3_TEGGR</name>
<keyword evidence="3" id="KW-1133">Transmembrane helix</keyword>
<evidence type="ECO:0000256" key="4">
    <source>
        <dbReference type="ARBA" id="ARBA00023040"/>
    </source>
</evidence>
<dbReference type="InterPro" id="IPR050125">
    <property type="entry name" value="GPCR_opsins"/>
</dbReference>
<sequence length="116" mass="13257">MTAAATFVGRAFLISWTPYAFVSFWTVFGDTKALPILVKTLPQLMAKCASVWNPIIYVSTNKQFRSAFFAMFMKQCTSLPNDTNTMFTTRLATTKKQECHEMNMMIKEECQITNET</sequence>
<evidence type="ECO:0000256" key="1">
    <source>
        <dbReference type="ARBA" id="ARBA00004141"/>
    </source>
</evidence>
<keyword evidence="2" id="KW-0812">Transmembrane</keyword>
<keyword evidence="6" id="KW-0675">Receptor</keyword>
<evidence type="ECO:0000259" key="8">
    <source>
        <dbReference type="PROSITE" id="PS50262"/>
    </source>
</evidence>
<evidence type="ECO:0000313" key="10">
    <source>
        <dbReference type="Proteomes" id="UP001217089"/>
    </source>
</evidence>
<dbReference type="InterPro" id="IPR000276">
    <property type="entry name" value="GPCR_Rhodpsn"/>
</dbReference>
<keyword evidence="4" id="KW-0297">G-protein coupled receptor</keyword>
<keyword evidence="7" id="KW-0807">Transducer</keyword>
<dbReference type="PANTHER" id="PTHR24240">
    <property type="entry name" value="OPSIN"/>
    <property type="match status" value="1"/>
</dbReference>
<keyword evidence="5" id="KW-0472">Membrane</keyword>
<dbReference type="SUPFAM" id="SSF81321">
    <property type="entry name" value="Family A G protein-coupled receptor-like"/>
    <property type="match status" value="1"/>
</dbReference>
<protein>
    <recommendedName>
        <fullName evidence="8">G-protein coupled receptors family 1 profile domain-containing protein</fullName>
    </recommendedName>
</protein>
<comment type="caution">
    <text evidence="9">The sequence shown here is derived from an EMBL/GenBank/DDBJ whole genome shotgun (WGS) entry which is preliminary data.</text>
</comment>
<dbReference type="PRINTS" id="PR00237">
    <property type="entry name" value="GPCRRHODOPSN"/>
</dbReference>
<proteinExistence type="predicted"/>
<feature type="domain" description="G-protein coupled receptors family 1 profile" evidence="8">
    <location>
        <begin position="1"/>
        <end position="57"/>
    </location>
</feature>
<accession>A0ABQ9FUN3</accession>
<comment type="subcellular location">
    <subcellularLocation>
        <location evidence="1">Membrane</location>
        <topology evidence="1">Multi-pass membrane protein</topology>
    </subcellularLocation>
</comment>
<reference evidence="9 10" key="1">
    <citation type="submission" date="2022-12" db="EMBL/GenBank/DDBJ databases">
        <title>Chromosome-level genome of Tegillarca granosa.</title>
        <authorList>
            <person name="Kim J."/>
        </authorList>
    </citation>
    <scope>NUCLEOTIDE SEQUENCE [LARGE SCALE GENOMIC DNA]</scope>
    <source>
        <strain evidence="9">Teg-2019</strain>
        <tissue evidence="9">Adductor muscle</tissue>
    </source>
</reference>
<dbReference type="PROSITE" id="PS50262">
    <property type="entry name" value="G_PROTEIN_RECEP_F1_2"/>
    <property type="match status" value="1"/>
</dbReference>
<dbReference type="Gene3D" id="1.20.1070.10">
    <property type="entry name" value="Rhodopsin 7-helix transmembrane proteins"/>
    <property type="match status" value="1"/>
</dbReference>
<dbReference type="EMBL" id="JARBDR010000214">
    <property type="protein sequence ID" value="KAJ8319408.1"/>
    <property type="molecule type" value="Genomic_DNA"/>
</dbReference>
<evidence type="ECO:0000256" key="5">
    <source>
        <dbReference type="ARBA" id="ARBA00023136"/>
    </source>
</evidence>
<organism evidence="9 10">
    <name type="scientific">Tegillarca granosa</name>
    <name type="common">Malaysian cockle</name>
    <name type="synonym">Anadara granosa</name>
    <dbReference type="NCBI Taxonomy" id="220873"/>
    <lineage>
        <taxon>Eukaryota</taxon>
        <taxon>Metazoa</taxon>
        <taxon>Spiralia</taxon>
        <taxon>Lophotrochozoa</taxon>
        <taxon>Mollusca</taxon>
        <taxon>Bivalvia</taxon>
        <taxon>Autobranchia</taxon>
        <taxon>Pteriomorphia</taxon>
        <taxon>Arcoida</taxon>
        <taxon>Arcoidea</taxon>
        <taxon>Arcidae</taxon>
        <taxon>Tegillarca</taxon>
    </lineage>
</organism>
<evidence type="ECO:0000256" key="6">
    <source>
        <dbReference type="ARBA" id="ARBA00023170"/>
    </source>
</evidence>
<evidence type="ECO:0000256" key="2">
    <source>
        <dbReference type="ARBA" id="ARBA00022692"/>
    </source>
</evidence>
<evidence type="ECO:0000313" key="9">
    <source>
        <dbReference type="EMBL" id="KAJ8319408.1"/>
    </source>
</evidence>
<evidence type="ECO:0000256" key="7">
    <source>
        <dbReference type="ARBA" id="ARBA00023224"/>
    </source>
</evidence>
<gene>
    <name evidence="9" type="ORF">KUTeg_004499</name>
</gene>
<dbReference type="Proteomes" id="UP001217089">
    <property type="component" value="Unassembled WGS sequence"/>
</dbReference>
<dbReference type="InterPro" id="IPR017452">
    <property type="entry name" value="GPCR_Rhodpsn_7TM"/>
</dbReference>